<evidence type="ECO:0000256" key="2">
    <source>
        <dbReference type="ARBA" id="ARBA00002869"/>
    </source>
</evidence>
<comment type="subunit">
    <text evidence="4">Monomer.</text>
</comment>
<name>A0A4S4FJA7_9MICO</name>
<organism evidence="12 13">
    <name type="scientific">Naasia lichenicola</name>
    <dbReference type="NCBI Taxonomy" id="2565933"/>
    <lineage>
        <taxon>Bacteria</taxon>
        <taxon>Bacillati</taxon>
        <taxon>Actinomycetota</taxon>
        <taxon>Actinomycetes</taxon>
        <taxon>Micrococcales</taxon>
        <taxon>Microbacteriaceae</taxon>
        <taxon>Naasia</taxon>
    </lineage>
</organism>
<dbReference type="SUPFAM" id="SSF54782">
    <property type="entry name" value="Porphobilinogen deaminase (hydroxymethylbilane synthase), C-terminal domain"/>
    <property type="match status" value="1"/>
</dbReference>
<proteinExistence type="inferred from homology"/>
<comment type="caution">
    <text evidence="12">The sequence shown here is derived from an EMBL/GenBank/DDBJ whole genome shotgun (WGS) entry which is preliminary data.</text>
</comment>
<evidence type="ECO:0000259" key="11">
    <source>
        <dbReference type="Pfam" id="PF03900"/>
    </source>
</evidence>
<dbReference type="Pfam" id="PF01379">
    <property type="entry name" value="Porphobil_deam"/>
    <property type="match status" value="1"/>
</dbReference>
<evidence type="ECO:0000256" key="8">
    <source>
        <dbReference type="ARBA" id="ARBA00048169"/>
    </source>
</evidence>
<dbReference type="InterPro" id="IPR022418">
    <property type="entry name" value="Porphobilinogen_deaminase_C"/>
</dbReference>
<dbReference type="PRINTS" id="PR00151">
    <property type="entry name" value="PORPHBDMNASE"/>
</dbReference>
<dbReference type="NCBIfam" id="TIGR00212">
    <property type="entry name" value="hemC"/>
    <property type="match status" value="1"/>
</dbReference>
<dbReference type="PANTHER" id="PTHR11557:SF0">
    <property type="entry name" value="PORPHOBILINOGEN DEAMINASE"/>
    <property type="match status" value="1"/>
</dbReference>
<evidence type="ECO:0000256" key="1">
    <source>
        <dbReference type="ARBA" id="ARBA00001916"/>
    </source>
</evidence>
<dbReference type="PROSITE" id="PS00533">
    <property type="entry name" value="PORPHOBILINOGEN_DEAM"/>
    <property type="match status" value="1"/>
</dbReference>
<comment type="function">
    <text evidence="2">Tetrapolymerization of the monopyrrole PBG into the hydroxymethylbilane pre-uroporphyrinogen in several discrete steps.</text>
</comment>
<evidence type="ECO:0000256" key="3">
    <source>
        <dbReference type="ARBA" id="ARBA00005638"/>
    </source>
</evidence>
<dbReference type="InterPro" id="IPR036803">
    <property type="entry name" value="Porphobilinogen_deaminase_C_sf"/>
</dbReference>
<evidence type="ECO:0000256" key="4">
    <source>
        <dbReference type="ARBA" id="ARBA00011245"/>
    </source>
</evidence>
<dbReference type="Gene3D" id="3.40.190.10">
    <property type="entry name" value="Periplasmic binding protein-like II"/>
    <property type="match status" value="2"/>
</dbReference>
<keyword evidence="13" id="KW-1185">Reference proteome</keyword>
<evidence type="ECO:0000256" key="5">
    <source>
        <dbReference type="ARBA" id="ARBA00012655"/>
    </source>
</evidence>
<dbReference type="GO" id="GO:0004418">
    <property type="term" value="F:hydroxymethylbilane synthase activity"/>
    <property type="evidence" value="ECO:0007669"/>
    <property type="project" value="UniProtKB-UniRule"/>
</dbReference>
<dbReference type="EMBL" id="SSSM01000005">
    <property type="protein sequence ID" value="THG30201.1"/>
    <property type="molecule type" value="Genomic_DNA"/>
</dbReference>
<sequence>MGRLRIGTRRSALALAQAGMIADTLRAAGNEVELVPIASEGDVNQASLSVIGGRGVFAGTLRSALLRGDCDLVVHSFKDLPTTPFDGLSVLGVPTREDQRDVLCARDGMTLAELPAGSRVGTGSPRRIAQLRAHRPDLDVVDLRGNVDTRLGMILDGRLDAVVLAAAGVARLGRDSAVTERFGLEDWPTAPAQGALAIEVRSADAAHRLPPFPDPTEIGEAVDALTDLESAYEVEAERGVLRGLEAGCTAPIGVSAVARAGSLDVVASVYRIDGTESIVRTGRAAYDADDPTSLLGAAQSISAQLVAELLDGGAAELAPLGVSA</sequence>
<dbReference type="AlphaFoldDB" id="A0A4S4FJA7"/>
<dbReference type="Proteomes" id="UP000309133">
    <property type="component" value="Unassembled WGS sequence"/>
</dbReference>
<dbReference type="GO" id="GO:0006783">
    <property type="term" value="P:heme biosynthetic process"/>
    <property type="evidence" value="ECO:0007669"/>
    <property type="project" value="TreeGrafter"/>
</dbReference>
<evidence type="ECO:0000256" key="9">
    <source>
        <dbReference type="NCBIfam" id="TIGR00212"/>
    </source>
</evidence>
<comment type="similarity">
    <text evidence="3">Belongs to the HMBS family.</text>
</comment>
<comment type="catalytic activity">
    <reaction evidence="8">
        <text>4 porphobilinogen + H2O = hydroxymethylbilane + 4 NH4(+)</text>
        <dbReference type="Rhea" id="RHEA:13185"/>
        <dbReference type="ChEBI" id="CHEBI:15377"/>
        <dbReference type="ChEBI" id="CHEBI:28938"/>
        <dbReference type="ChEBI" id="CHEBI:57845"/>
        <dbReference type="ChEBI" id="CHEBI:58126"/>
        <dbReference type="EC" id="2.5.1.61"/>
    </reaction>
</comment>
<feature type="domain" description="Porphobilinogen deaminase C-terminal" evidence="11">
    <location>
        <begin position="232"/>
        <end position="291"/>
    </location>
</feature>
<accession>A0A4S4FJA7</accession>
<dbReference type="OrthoDB" id="9810298at2"/>
<dbReference type="Gene3D" id="3.30.160.40">
    <property type="entry name" value="Porphobilinogen deaminase, C-terminal domain"/>
    <property type="match status" value="1"/>
</dbReference>
<evidence type="ECO:0000256" key="6">
    <source>
        <dbReference type="ARBA" id="ARBA00022679"/>
    </source>
</evidence>
<keyword evidence="6 12" id="KW-0808">Transferase</keyword>
<dbReference type="PIRSF" id="PIRSF001438">
    <property type="entry name" value="4pyrrol_synth_OHMeBilane_synth"/>
    <property type="match status" value="1"/>
</dbReference>
<gene>
    <name evidence="12" type="primary">hemC</name>
    <name evidence="12" type="ORF">E6C64_12015</name>
</gene>
<dbReference type="GO" id="GO:0005737">
    <property type="term" value="C:cytoplasm"/>
    <property type="evidence" value="ECO:0007669"/>
    <property type="project" value="UniProtKB-UniRule"/>
</dbReference>
<dbReference type="SUPFAM" id="SSF53850">
    <property type="entry name" value="Periplasmic binding protein-like II"/>
    <property type="match status" value="1"/>
</dbReference>
<feature type="domain" description="Porphobilinogen deaminase N-terminal" evidence="10">
    <location>
        <begin position="4"/>
        <end position="206"/>
    </location>
</feature>
<dbReference type="InterPro" id="IPR022417">
    <property type="entry name" value="Porphobilin_deaminase_N"/>
</dbReference>
<evidence type="ECO:0000259" key="10">
    <source>
        <dbReference type="Pfam" id="PF01379"/>
    </source>
</evidence>
<dbReference type="EC" id="2.5.1.61" evidence="5 9"/>
<evidence type="ECO:0000313" key="12">
    <source>
        <dbReference type="EMBL" id="THG30201.1"/>
    </source>
</evidence>
<dbReference type="PANTHER" id="PTHR11557">
    <property type="entry name" value="PORPHOBILINOGEN DEAMINASE"/>
    <property type="match status" value="1"/>
</dbReference>
<dbReference type="FunFam" id="3.40.190.10:FF:000005">
    <property type="entry name" value="Porphobilinogen deaminase"/>
    <property type="match status" value="1"/>
</dbReference>
<evidence type="ECO:0000313" key="13">
    <source>
        <dbReference type="Proteomes" id="UP000309133"/>
    </source>
</evidence>
<evidence type="ECO:0000256" key="7">
    <source>
        <dbReference type="ARBA" id="ARBA00023244"/>
    </source>
</evidence>
<protein>
    <recommendedName>
        <fullName evidence="5 9">Hydroxymethylbilane synthase</fullName>
        <ecNumber evidence="5 9">2.5.1.61</ecNumber>
    </recommendedName>
</protein>
<dbReference type="InterPro" id="IPR000860">
    <property type="entry name" value="HemC"/>
</dbReference>
<comment type="cofactor">
    <cofactor evidence="1">
        <name>dipyrromethane</name>
        <dbReference type="ChEBI" id="CHEBI:60342"/>
    </cofactor>
</comment>
<reference evidence="12 13" key="1">
    <citation type="submission" date="2019-04" db="EMBL/GenBank/DDBJ databases">
        <authorList>
            <person name="Jiang L."/>
        </authorList>
    </citation>
    <scope>NUCLEOTIDE SEQUENCE [LARGE SCALE GENOMIC DNA]</scope>
    <source>
        <strain evidence="12 13">YIM 131853</strain>
    </source>
</reference>
<dbReference type="InterPro" id="IPR022419">
    <property type="entry name" value="Porphobilin_deaminase_cofac_BS"/>
</dbReference>
<keyword evidence="7" id="KW-0627">Porphyrin biosynthesis</keyword>
<dbReference type="Pfam" id="PF03900">
    <property type="entry name" value="Porphobil_deamC"/>
    <property type="match status" value="1"/>
</dbReference>